<comment type="caution">
    <text evidence="2">The sequence shown here is derived from an EMBL/GenBank/DDBJ whole genome shotgun (WGS) entry which is preliminary data.</text>
</comment>
<keyword evidence="3" id="KW-1185">Reference proteome</keyword>
<dbReference type="AlphaFoldDB" id="A0A8T0SMT2"/>
<proteinExistence type="predicted"/>
<gene>
    <name evidence="2" type="ORF">PVAP13_5KG340921</name>
</gene>
<accession>A0A8T0SMT2</accession>
<evidence type="ECO:0000313" key="3">
    <source>
        <dbReference type="Proteomes" id="UP000823388"/>
    </source>
</evidence>
<dbReference type="Proteomes" id="UP000823388">
    <property type="component" value="Chromosome 5K"/>
</dbReference>
<sequence length="267" mass="28255">MVLFLSLTRAQRRTWAVLRSACCGTTARGELCGRARPRPAVVLRVAAGQHRARRLGAGGGLPARGGLPAARPAPAAAPAEAALAPACCGVHDARPASPRRHRPCLPWRGRPRLVRPGRPATTAAGILVAMTCPASSARGRDSSTRCARSSRPAHPHEPPPPAPSVARPPRALSCSPPPSLTLGHQSPRAVEAASGPPRAVAGPRRGRHTTETGPRRGRRGRQIDASPASKPDGARRGQACWRVHLQRGENEMEGDGEEIGREKWLIY</sequence>
<dbReference type="EMBL" id="CM029045">
    <property type="protein sequence ID" value="KAG2598544.1"/>
    <property type="molecule type" value="Genomic_DNA"/>
</dbReference>
<organism evidence="2 3">
    <name type="scientific">Panicum virgatum</name>
    <name type="common">Blackwell switchgrass</name>
    <dbReference type="NCBI Taxonomy" id="38727"/>
    <lineage>
        <taxon>Eukaryota</taxon>
        <taxon>Viridiplantae</taxon>
        <taxon>Streptophyta</taxon>
        <taxon>Embryophyta</taxon>
        <taxon>Tracheophyta</taxon>
        <taxon>Spermatophyta</taxon>
        <taxon>Magnoliopsida</taxon>
        <taxon>Liliopsida</taxon>
        <taxon>Poales</taxon>
        <taxon>Poaceae</taxon>
        <taxon>PACMAD clade</taxon>
        <taxon>Panicoideae</taxon>
        <taxon>Panicodae</taxon>
        <taxon>Paniceae</taxon>
        <taxon>Panicinae</taxon>
        <taxon>Panicum</taxon>
        <taxon>Panicum sect. Hiantes</taxon>
    </lineage>
</organism>
<reference evidence="2" key="1">
    <citation type="submission" date="2020-05" db="EMBL/GenBank/DDBJ databases">
        <title>WGS assembly of Panicum virgatum.</title>
        <authorList>
            <person name="Lovell J.T."/>
            <person name="Jenkins J."/>
            <person name="Shu S."/>
            <person name="Juenger T.E."/>
            <person name="Schmutz J."/>
        </authorList>
    </citation>
    <scope>NUCLEOTIDE SEQUENCE</scope>
    <source>
        <strain evidence="2">AP13</strain>
    </source>
</reference>
<protein>
    <submittedName>
        <fullName evidence="2">Uncharacterized protein</fullName>
    </submittedName>
</protein>
<feature type="compositionally biased region" description="Low complexity" evidence="1">
    <location>
        <begin position="192"/>
        <end position="203"/>
    </location>
</feature>
<evidence type="ECO:0000313" key="2">
    <source>
        <dbReference type="EMBL" id="KAG2598544.1"/>
    </source>
</evidence>
<name>A0A8T0SMT2_PANVG</name>
<feature type="region of interest" description="Disordered" evidence="1">
    <location>
        <begin position="134"/>
        <end position="238"/>
    </location>
</feature>
<feature type="compositionally biased region" description="Low complexity" evidence="1">
    <location>
        <begin position="164"/>
        <end position="173"/>
    </location>
</feature>
<evidence type="ECO:0000256" key="1">
    <source>
        <dbReference type="SAM" id="MobiDB-lite"/>
    </source>
</evidence>